<dbReference type="ExpressionAtlas" id="B6SZX5">
    <property type="expression patterns" value="baseline and differential"/>
</dbReference>
<evidence type="ECO:0000313" key="2">
    <source>
        <dbReference type="EMBL" id="ACG30408.1"/>
    </source>
</evidence>
<accession>B6SZX5</accession>
<keyword evidence="1" id="KW-0732">Signal</keyword>
<feature type="signal peptide" evidence="1">
    <location>
        <begin position="1"/>
        <end position="33"/>
    </location>
</feature>
<dbReference type="AlphaFoldDB" id="B6SZX5"/>
<feature type="chain" id="PRO_5002847313" description="Beta-glucosidase 11" evidence="1">
    <location>
        <begin position="34"/>
        <end position="57"/>
    </location>
</feature>
<reference evidence="2" key="1">
    <citation type="journal article" date="2009" name="Plant Mol. Biol.">
        <title>Insights into corn genes derived from large-scale cDNA sequencing.</title>
        <authorList>
            <person name="Alexandrov N.N."/>
            <person name="Brover V.V."/>
            <person name="Freidin S."/>
            <person name="Troukhan M.E."/>
            <person name="Tatarinova T.V."/>
            <person name="Zhang H."/>
            <person name="Swaller T.J."/>
            <person name="Lu Y.P."/>
            <person name="Bouck J."/>
            <person name="Flavell R.B."/>
            <person name="Feldmann K.A."/>
        </authorList>
    </citation>
    <scope>NUCLEOTIDE SEQUENCE</scope>
</reference>
<protein>
    <recommendedName>
        <fullName evidence="3">Beta-glucosidase 11</fullName>
    </recommendedName>
</protein>
<sequence>MEPLRPRGDCCCPRVLSVCLLLLAALPWKHVSAAAITRDDFPEGFVFGAGASAYQVG</sequence>
<proteinExistence type="evidence at transcript level"/>
<evidence type="ECO:0000256" key="1">
    <source>
        <dbReference type="SAM" id="SignalP"/>
    </source>
</evidence>
<evidence type="ECO:0008006" key="3">
    <source>
        <dbReference type="Google" id="ProtNLM"/>
    </source>
</evidence>
<dbReference type="EMBL" id="EU958290">
    <property type="protein sequence ID" value="ACG30408.1"/>
    <property type="molecule type" value="mRNA"/>
</dbReference>
<name>B6SZX5_MAIZE</name>
<organism evidence="2">
    <name type="scientific">Zea mays</name>
    <name type="common">Maize</name>
    <dbReference type="NCBI Taxonomy" id="4577"/>
    <lineage>
        <taxon>Eukaryota</taxon>
        <taxon>Viridiplantae</taxon>
        <taxon>Streptophyta</taxon>
        <taxon>Embryophyta</taxon>
        <taxon>Tracheophyta</taxon>
        <taxon>Spermatophyta</taxon>
        <taxon>Magnoliopsida</taxon>
        <taxon>Liliopsida</taxon>
        <taxon>Poales</taxon>
        <taxon>Poaceae</taxon>
        <taxon>PACMAD clade</taxon>
        <taxon>Panicoideae</taxon>
        <taxon>Andropogonodae</taxon>
        <taxon>Andropogoneae</taxon>
        <taxon>Tripsacinae</taxon>
        <taxon>Zea</taxon>
    </lineage>
</organism>